<evidence type="ECO:0000313" key="2">
    <source>
        <dbReference type="Proteomes" id="UP000063387"/>
    </source>
</evidence>
<dbReference type="STRING" id="507626.LOKO_03457"/>
<sequence length="132" mass="14732">MTQSFVWRPTNLSEAAQRVLMVPTSPTQQMNHDVLESAITNKVRRLVRDAQDSGEDVQSLLHIDPDISSVTWGAAFTPDEIAQNVLFADSLSNLLYSAELDSAPVQDPDLLEELEWQSLSEWLQDLNSASSF</sequence>
<evidence type="ECO:0000313" key="1">
    <source>
        <dbReference type="EMBL" id="AMD02497.1"/>
    </source>
</evidence>
<accession>A0A109UN99</accession>
<reference evidence="1 2" key="1">
    <citation type="journal article" date="2016" name="Genome Announc.">
        <title>Draft Genome Sequence of 'Halomonas chromatireducens' Strain AGD 8-3, a Haloalkaliphilic Chromate- and Selenite-Reducing Gammaproteobacterium.</title>
        <authorList>
            <person name="Sharko F.S."/>
            <person name="Shapovalova A.A."/>
            <person name="Tsygankova S.V."/>
            <person name="Komova A.V."/>
            <person name="Boulygina E.S."/>
            <person name="Teslyuk A.B."/>
            <person name="Gotovtsev P.M."/>
            <person name="Namsaraev Z.B."/>
            <person name="Khijniak T.V."/>
            <person name="Nedoluzhko A.V."/>
            <person name="Vasilov R.G."/>
        </authorList>
    </citation>
    <scope>NUCLEOTIDE SEQUENCE [LARGE SCALE GENOMIC DNA]</scope>
    <source>
        <strain evidence="1 2">AGD 8-3</strain>
    </source>
</reference>
<keyword evidence="2" id="KW-1185">Reference proteome</keyword>
<organism evidence="1 2">
    <name type="scientific">Halomonas chromatireducens</name>
    <dbReference type="NCBI Taxonomy" id="507626"/>
    <lineage>
        <taxon>Bacteria</taxon>
        <taxon>Pseudomonadati</taxon>
        <taxon>Pseudomonadota</taxon>
        <taxon>Gammaproteobacteria</taxon>
        <taxon>Oceanospirillales</taxon>
        <taxon>Halomonadaceae</taxon>
        <taxon>Halomonas</taxon>
    </lineage>
</organism>
<name>A0A109UN99_9GAMM</name>
<dbReference type="KEGG" id="hco:LOKO_03457"/>
<dbReference type="PATRIC" id="fig|507626.3.peg.3456"/>
<dbReference type="EMBL" id="CP014226">
    <property type="protein sequence ID" value="AMD02497.1"/>
    <property type="molecule type" value="Genomic_DNA"/>
</dbReference>
<protein>
    <submittedName>
        <fullName evidence="1">Uncharacterized protein</fullName>
    </submittedName>
</protein>
<gene>
    <name evidence="1" type="ORF">LOKO_03457</name>
</gene>
<dbReference type="RefSeq" id="WP_066451884.1">
    <property type="nucleotide sequence ID" value="NZ_CP014226.1"/>
</dbReference>
<dbReference type="Proteomes" id="UP000063387">
    <property type="component" value="Chromosome"/>
</dbReference>
<proteinExistence type="predicted"/>
<reference evidence="1 2" key="2">
    <citation type="submission" date="2016-02" db="EMBL/GenBank/DDBJ databases">
        <authorList>
            <person name="Wen L."/>
            <person name="He K."/>
            <person name="Yang H."/>
        </authorList>
    </citation>
    <scope>NUCLEOTIDE SEQUENCE [LARGE SCALE GENOMIC DNA]</scope>
    <source>
        <strain evidence="1 2">AGD 8-3</strain>
    </source>
</reference>
<dbReference type="AlphaFoldDB" id="A0A109UN99"/>